<dbReference type="AlphaFoldDB" id="A0A1H3SX82"/>
<keyword evidence="2" id="KW-1185">Reference proteome</keyword>
<dbReference type="Proteomes" id="UP000199529">
    <property type="component" value="Unassembled WGS sequence"/>
</dbReference>
<organism evidence="1 2">
    <name type="scientific">Saccharopolyspora shandongensis</name>
    <dbReference type="NCBI Taxonomy" id="418495"/>
    <lineage>
        <taxon>Bacteria</taxon>
        <taxon>Bacillati</taxon>
        <taxon>Actinomycetota</taxon>
        <taxon>Actinomycetes</taxon>
        <taxon>Pseudonocardiales</taxon>
        <taxon>Pseudonocardiaceae</taxon>
        <taxon>Saccharopolyspora</taxon>
    </lineage>
</organism>
<evidence type="ECO:0000313" key="1">
    <source>
        <dbReference type="EMBL" id="SDZ41719.1"/>
    </source>
</evidence>
<name>A0A1H3SX82_9PSEU</name>
<reference evidence="2" key="1">
    <citation type="submission" date="2016-10" db="EMBL/GenBank/DDBJ databases">
        <authorList>
            <person name="Varghese N."/>
            <person name="Submissions S."/>
        </authorList>
    </citation>
    <scope>NUCLEOTIDE SEQUENCE [LARGE SCALE GENOMIC DNA]</scope>
    <source>
        <strain evidence="2">CGMCC 4.3530</strain>
    </source>
</reference>
<dbReference type="EMBL" id="FNOK01000071">
    <property type="protein sequence ID" value="SDZ41719.1"/>
    <property type="molecule type" value="Genomic_DNA"/>
</dbReference>
<evidence type="ECO:0000313" key="2">
    <source>
        <dbReference type="Proteomes" id="UP000199529"/>
    </source>
</evidence>
<sequence length="197" mass="21592">MTIASQVGDGAAVSAVINRELQKAGLDLSRIKFQQMATADVYTALANGAVDAGWLADPLWLDAAASPAFPATFAFGFDPEEIQGAVVYGPTLLREHRAVGEAFLRAYYTTVREHVNGNYHDNPEILGILADAAEVSPEELRRLPPLQFSALLNGRFTQSFQELQRVYGIKDGILQYDQPLPDSRLLDMGFSDKALHR</sequence>
<dbReference type="RefSeq" id="WP_093277211.1">
    <property type="nucleotide sequence ID" value="NZ_FNOK01000071.1"/>
</dbReference>
<proteinExistence type="predicted"/>
<dbReference type="STRING" id="418495.SAMN05216215_10713"/>
<dbReference type="Gene3D" id="3.40.190.10">
    <property type="entry name" value="Periplasmic binding protein-like II"/>
    <property type="match status" value="1"/>
</dbReference>
<dbReference type="SUPFAM" id="SSF53850">
    <property type="entry name" value="Periplasmic binding protein-like II"/>
    <property type="match status" value="1"/>
</dbReference>
<protein>
    <submittedName>
        <fullName evidence="1">NitT/TauT family transport system substrate-binding protein</fullName>
    </submittedName>
</protein>
<gene>
    <name evidence="1" type="ORF">SAMN05216215_10713</name>
</gene>
<dbReference type="OrthoDB" id="8109583at2"/>
<accession>A0A1H3SX82</accession>